<protein>
    <submittedName>
        <fullName evidence="1">Hydrogenase formation protein HypD</fullName>
    </submittedName>
</protein>
<sequence>MRLGEELLEDATRSKVIDYISHYEGPKIRIMEVCGSHTKAISEYGLTQILPPTMELVSGPGCPICVTPDAYLIDIRSYCQDEKNIIVCFGDLLRLPQMQGINRKRVRMIYSSLECLKIAAAYPDKQVIFIAIAFETTAPLIAWVIKKAKALNLLNLKVWCGLKRMIPVLNWISNQENIQGYLYPGHVAVILGEKIFTQISIDYGIPGVIAGFKMDELLVALARLIALCVEGKATCTNEYGNVVSSEGNILAQNQMREVFETRESLWRGIGKVPFSGYGMKEAYKNFEIIPSNEETGDSYNKMGLCLCGLVVRGRKKPQECPLWGESCTPMHPQGACMVTVEGACAIAYHFKEGGKNEESY</sequence>
<evidence type="ECO:0000313" key="2">
    <source>
        <dbReference type="Proteomes" id="UP000224460"/>
    </source>
</evidence>
<keyword evidence="2" id="KW-1185">Reference proteome</keyword>
<accession>A0AC61DEZ6</accession>
<evidence type="ECO:0000313" key="1">
    <source>
        <dbReference type="EMBL" id="PHV71864.1"/>
    </source>
</evidence>
<comment type="caution">
    <text evidence="1">The sequence shown here is derived from an EMBL/GenBank/DDBJ whole genome shotgun (WGS) entry which is preliminary data.</text>
</comment>
<reference evidence="1" key="1">
    <citation type="submission" date="2017-10" db="EMBL/GenBank/DDBJ databases">
        <title>Genome sequence of cellulolytic Lachnospiraceae bacterium XHS1971 isolated from hotspring sediment.</title>
        <authorList>
            <person name="Vasudevan G."/>
            <person name="Joshi A.J."/>
            <person name="Hivarkar S."/>
            <person name="Lanjekar V.B."/>
            <person name="Dhakephalkar P.K."/>
            <person name="Dagar S."/>
        </authorList>
    </citation>
    <scope>NUCLEOTIDE SEQUENCE</scope>
    <source>
        <strain evidence="1">XHS1971</strain>
    </source>
</reference>
<dbReference type="EMBL" id="PEDL01000002">
    <property type="protein sequence ID" value="PHV71864.1"/>
    <property type="molecule type" value="Genomic_DNA"/>
</dbReference>
<proteinExistence type="predicted"/>
<dbReference type="Proteomes" id="UP000224460">
    <property type="component" value="Unassembled WGS sequence"/>
</dbReference>
<organism evidence="1 2">
    <name type="scientific">Sporanaerobium hydrogeniformans</name>
    <dbReference type="NCBI Taxonomy" id="3072179"/>
    <lineage>
        <taxon>Bacteria</taxon>
        <taxon>Bacillati</taxon>
        <taxon>Bacillota</taxon>
        <taxon>Clostridia</taxon>
        <taxon>Lachnospirales</taxon>
        <taxon>Lachnospiraceae</taxon>
        <taxon>Sporanaerobium</taxon>
    </lineage>
</organism>
<gene>
    <name evidence="1" type="primary">hypD</name>
    <name evidence="1" type="ORF">CS063_04735</name>
</gene>
<name>A0AC61DEZ6_9FIRM</name>